<comment type="pathway">
    <text evidence="2 11">Porphyrin-containing compound metabolism; protoporphyrin-IX biosynthesis; protoporphyrin-IX from protoporphyrinogen-IX: step 1/1.</text>
</comment>
<evidence type="ECO:0000256" key="7">
    <source>
        <dbReference type="ARBA" id="ARBA00023002"/>
    </source>
</evidence>
<evidence type="ECO:0000259" key="12">
    <source>
        <dbReference type="Pfam" id="PF01593"/>
    </source>
</evidence>
<evidence type="ECO:0000256" key="2">
    <source>
        <dbReference type="ARBA" id="ARBA00005073"/>
    </source>
</evidence>
<keyword evidence="9 11" id="KW-0627">Porphyrin biosynthesis</keyword>
<evidence type="ECO:0000256" key="3">
    <source>
        <dbReference type="ARBA" id="ARBA00010551"/>
    </source>
</evidence>
<comment type="similarity">
    <text evidence="3 11">Belongs to the protoporphyrinogen/coproporphyrinogen oxidase family. Protoporphyrinogen oxidase subfamily.</text>
</comment>
<evidence type="ECO:0000313" key="14">
    <source>
        <dbReference type="Proteomes" id="UP000215289"/>
    </source>
</evidence>
<dbReference type="Proteomes" id="UP000215289">
    <property type="component" value="Unassembled WGS sequence"/>
</dbReference>
<dbReference type="STRING" id="1245748.A0A3R7IE10"/>
<dbReference type="InterPro" id="IPR002937">
    <property type="entry name" value="Amino_oxidase"/>
</dbReference>
<dbReference type="FunFam" id="3.50.50.60:FF:000193">
    <property type="entry name" value="Protoporphyrinogen oxidase"/>
    <property type="match status" value="1"/>
</dbReference>
<dbReference type="SUPFAM" id="SSF51905">
    <property type="entry name" value="FAD/NAD(P)-binding domain"/>
    <property type="match status" value="1"/>
</dbReference>
<dbReference type="Pfam" id="PF01593">
    <property type="entry name" value="Amino_oxidase"/>
    <property type="match status" value="1"/>
</dbReference>
<evidence type="ECO:0000256" key="4">
    <source>
        <dbReference type="ARBA" id="ARBA00012867"/>
    </source>
</evidence>
<dbReference type="EMBL" id="NIDN02000113">
    <property type="protein sequence ID" value="RLL96363.1"/>
    <property type="molecule type" value="Genomic_DNA"/>
</dbReference>
<keyword evidence="7 11" id="KW-0560">Oxidoreductase</keyword>
<evidence type="ECO:0000256" key="8">
    <source>
        <dbReference type="ARBA" id="ARBA00023133"/>
    </source>
</evidence>
<organism evidence="13 14">
    <name type="scientific">Aspergillus turcosus</name>
    <dbReference type="NCBI Taxonomy" id="1245748"/>
    <lineage>
        <taxon>Eukaryota</taxon>
        <taxon>Fungi</taxon>
        <taxon>Dikarya</taxon>
        <taxon>Ascomycota</taxon>
        <taxon>Pezizomycotina</taxon>
        <taxon>Eurotiomycetes</taxon>
        <taxon>Eurotiomycetidae</taxon>
        <taxon>Eurotiales</taxon>
        <taxon>Aspergillaceae</taxon>
        <taxon>Aspergillus</taxon>
        <taxon>Aspergillus subgen. Fumigati</taxon>
    </lineage>
</organism>
<gene>
    <name evidence="13" type="ORF">CFD26_104998</name>
</gene>
<dbReference type="PANTHER" id="PTHR42923">
    <property type="entry name" value="PROTOPORPHYRINOGEN OXIDASE"/>
    <property type="match status" value="1"/>
</dbReference>
<dbReference type="PANTHER" id="PTHR42923:SF3">
    <property type="entry name" value="PROTOPORPHYRINOGEN OXIDASE"/>
    <property type="match status" value="1"/>
</dbReference>
<dbReference type="InterPro" id="IPR004572">
    <property type="entry name" value="Protoporphyrinogen_oxidase"/>
</dbReference>
<dbReference type="OrthoDB" id="438553at2759"/>
<name>A0A3R7IE10_9EURO</name>
<dbReference type="AlphaFoldDB" id="A0A3R7IE10"/>
<dbReference type="Gene3D" id="3.50.50.60">
    <property type="entry name" value="FAD/NAD(P)-binding domain"/>
    <property type="match status" value="1"/>
</dbReference>
<dbReference type="GO" id="GO:0005743">
    <property type="term" value="C:mitochondrial inner membrane"/>
    <property type="evidence" value="ECO:0007669"/>
    <property type="project" value="UniProtKB-SubCell"/>
</dbReference>
<evidence type="ECO:0000256" key="9">
    <source>
        <dbReference type="ARBA" id="ARBA00023244"/>
    </source>
</evidence>
<evidence type="ECO:0000256" key="1">
    <source>
        <dbReference type="ARBA" id="ARBA00002600"/>
    </source>
</evidence>
<dbReference type="EC" id="1.3.3.4" evidence="4 11"/>
<comment type="cofactor">
    <cofactor evidence="11">
        <name>FAD</name>
        <dbReference type="ChEBI" id="CHEBI:57692"/>
    </cofactor>
    <text evidence="11">Binds 1 FAD per subunit.</text>
</comment>
<sequence>MRPPCTPSRALRAARTPLAFARNGQKHSAHTDTYDAAVIGGGITGLTTAFRLSQDPKCTKVTLYEKTSRVRGWMHSEVQFVNDNGGKAVFEFGPRTLRAAIPACLPLLDLLVELDLLEDVLITRKSSPAARNRYIYYPDHLVRLPGRDPRRGLLSDLYANLRTLLTEPVYDKFVWSLLTEPFKQHKSSASDESVREFISRRFAPEVADNIVSALFHGIYAGDIDRLSAQALLGPLRDLEHHDRGVLGSVLNAVNLGTTFNLMDEWLALHSLAPIKQKNYWSSLKTLVRDAAVLTFKKGVQQLPDALAAALRKSKKVELLTDTEVTAISTNRVNSDLTIHFGDKQSNTHNRVIATNPAPNLAQLLAKSTRSGQKLPQNSIRQLQEHNYAVTVIVVTMLYENPNLLPVKGFGYLIPQSVPHEQNPEMALGVIFDSESTKGQDNVPCTKLTVMLGGHYWDGWEWSDYPKPDTCIQMSKSLLKRHLGITDCPLQTSVAIKHQCIPQYTVGHLSRMRDLSQTVRQEFNNRLTLAGNWYNGVGVTDCVRQGYMAASYGVGAIKLDAPSSDVPWIKYNWQNWELEGGIPTSPVRIAQTFRSERNYFFS</sequence>
<dbReference type="UniPathway" id="UPA00251">
    <property type="reaction ID" value="UER00324"/>
</dbReference>
<evidence type="ECO:0000256" key="6">
    <source>
        <dbReference type="ARBA" id="ARBA00022827"/>
    </source>
</evidence>
<evidence type="ECO:0000256" key="5">
    <source>
        <dbReference type="ARBA" id="ARBA00022630"/>
    </source>
</evidence>
<evidence type="ECO:0000256" key="10">
    <source>
        <dbReference type="ARBA" id="ARBA00047554"/>
    </source>
</evidence>
<proteinExistence type="inferred from homology"/>
<dbReference type="GO" id="GO:0006782">
    <property type="term" value="P:protoporphyrinogen IX biosynthetic process"/>
    <property type="evidence" value="ECO:0007669"/>
    <property type="project" value="UniProtKB-UniRule"/>
</dbReference>
<dbReference type="NCBIfam" id="TIGR00562">
    <property type="entry name" value="proto_IX_ox"/>
    <property type="match status" value="1"/>
</dbReference>
<comment type="catalytic activity">
    <reaction evidence="10 11">
        <text>protoporphyrinogen IX + 3 O2 = protoporphyrin IX + 3 H2O2</text>
        <dbReference type="Rhea" id="RHEA:25576"/>
        <dbReference type="ChEBI" id="CHEBI:15379"/>
        <dbReference type="ChEBI" id="CHEBI:16240"/>
        <dbReference type="ChEBI" id="CHEBI:57306"/>
        <dbReference type="ChEBI" id="CHEBI:57307"/>
        <dbReference type="EC" id="1.3.3.4"/>
    </reaction>
</comment>
<evidence type="ECO:0000313" key="13">
    <source>
        <dbReference type="EMBL" id="RLL96363.1"/>
    </source>
</evidence>
<keyword evidence="14" id="KW-1185">Reference proteome</keyword>
<evidence type="ECO:0000256" key="11">
    <source>
        <dbReference type="RuleBase" id="RU367069"/>
    </source>
</evidence>
<comment type="caution">
    <text evidence="13">The sequence shown here is derived from an EMBL/GenBank/DDBJ whole genome shotgun (WGS) entry which is preliminary data.</text>
</comment>
<protein>
    <recommendedName>
        <fullName evidence="4 11">Protoporphyrinogen oxidase</fullName>
        <ecNumber evidence="4 11">1.3.3.4</ecNumber>
    </recommendedName>
</protein>
<dbReference type="SUPFAM" id="SSF54373">
    <property type="entry name" value="FAD-linked reductases, C-terminal domain"/>
    <property type="match status" value="1"/>
</dbReference>
<keyword evidence="6 11" id="KW-0274">FAD</keyword>
<reference evidence="13 14" key="1">
    <citation type="submission" date="2018-08" db="EMBL/GenBank/DDBJ databases">
        <title>Draft genome sequences of two Aspergillus turcosus clinical strains isolated from bronchoalveolar lavage fluid: one azole-susceptible and the other azole-resistant.</title>
        <authorList>
            <person name="Parent-Michaud M."/>
            <person name="Dufresne P.J."/>
            <person name="Fournier E."/>
            <person name="Martineau C."/>
            <person name="Moreira S."/>
            <person name="Perkins V."/>
            <person name="De Repentigny L."/>
            <person name="Dufresne S.F."/>
        </authorList>
    </citation>
    <scope>NUCLEOTIDE SEQUENCE [LARGE SCALE GENOMIC DNA]</scope>
    <source>
        <strain evidence="13">HMR AF 1038</strain>
    </source>
</reference>
<comment type="function">
    <text evidence="1 11">Catalyzes the 6-electron oxidation of protoporphyrinogen-IX to form protoporphyrin-IX.</text>
</comment>
<comment type="subcellular location">
    <subcellularLocation>
        <location evidence="11">Mitochondrion inner membrane</location>
    </subcellularLocation>
</comment>
<keyword evidence="5 11" id="KW-0285">Flavoprotein</keyword>
<dbReference type="InterPro" id="IPR036188">
    <property type="entry name" value="FAD/NAD-bd_sf"/>
</dbReference>
<feature type="domain" description="Amine oxidase" evidence="12">
    <location>
        <begin position="43"/>
        <end position="549"/>
    </location>
</feature>
<accession>A0A3R7IE10</accession>
<dbReference type="GO" id="GO:0004729">
    <property type="term" value="F:oxygen-dependent protoporphyrinogen oxidase activity"/>
    <property type="evidence" value="ECO:0007669"/>
    <property type="project" value="UniProtKB-UniRule"/>
</dbReference>
<keyword evidence="8 11" id="KW-0350">Heme biosynthesis</keyword>
<dbReference type="InterPro" id="IPR050464">
    <property type="entry name" value="Zeta_carotene_desat/Oxidored"/>
</dbReference>